<dbReference type="OrthoDB" id="4307011at2"/>
<dbReference type="CDD" id="cd07377">
    <property type="entry name" value="WHTH_GntR"/>
    <property type="match status" value="1"/>
</dbReference>
<dbReference type="PROSITE" id="PS50949">
    <property type="entry name" value="HTH_GNTR"/>
    <property type="match status" value="1"/>
</dbReference>
<organism evidence="5 6">
    <name type="scientific">Amycolatopsis antarctica</name>
    <dbReference type="NCBI Taxonomy" id="1854586"/>
    <lineage>
        <taxon>Bacteria</taxon>
        <taxon>Bacillati</taxon>
        <taxon>Actinomycetota</taxon>
        <taxon>Actinomycetes</taxon>
        <taxon>Pseudonocardiales</taxon>
        <taxon>Pseudonocardiaceae</taxon>
        <taxon>Amycolatopsis</taxon>
    </lineage>
</organism>
<dbReference type="Gene3D" id="1.10.10.10">
    <property type="entry name" value="Winged helix-like DNA-binding domain superfamily/Winged helix DNA-binding domain"/>
    <property type="match status" value="1"/>
</dbReference>
<keyword evidence="1" id="KW-0805">Transcription regulation</keyword>
<dbReference type="InterPro" id="IPR036390">
    <property type="entry name" value="WH_DNA-bd_sf"/>
</dbReference>
<evidence type="ECO:0000313" key="5">
    <source>
        <dbReference type="EMBL" id="OZM70199.1"/>
    </source>
</evidence>
<comment type="caution">
    <text evidence="5">The sequence shown here is derived from an EMBL/GenBank/DDBJ whole genome shotgun (WGS) entry which is preliminary data.</text>
</comment>
<feature type="domain" description="HTH gntR-type" evidence="4">
    <location>
        <begin position="11"/>
        <end position="79"/>
    </location>
</feature>
<dbReference type="SMART" id="SM00345">
    <property type="entry name" value="HTH_GNTR"/>
    <property type="match status" value="1"/>
</dbReference>
<reference evidence="5 6" key="1">
    <citation type="submission" date="2017-07" db="EMBL/GenBank/DDBJ databases">
        <title>Amycolatopsis antarcticus sp. nov., isolated from the surface of an Antarcticus brown macroalga.</title>
        <authorList>
            <person name="Wang J."/>
            <person name="Leiva S."/>
            <person name="Huang J."/>
            <person name="Huang Y."/>
        </authorList>
    </citation>
    <scope>NUCLEOTIDE SEQUENCE [LARGE SCALE GENOMIC DNA]</scope>
    <source>
        <strain evidence="5 6">AU-G6</strain>
    </source>
</reference>
<dbReference type="AlphaFoldDB" id="A0A263CW54"/>
<dbReference type="SUPFAM" id="SSF46785">
    <property type="entry name" value="Winged helix' DNA-binding domain"/>
    <property type="match status" value="1"/>
</dbReference>
<dbReference type="InterPro" id="IPR036388">
    <property type="entry name" value="WH-like_DNA-bd_sf"/>
</dbReference>
<gene>
    <name evidence="5" type="ORF">CFN78_26725</name>
</gene>
<name>A0A263CW54_9PSEU</name>
<evidence type="ECO:0000259" key="4">
    <source>
        <dbReference type="PROSITE" id="PS50949"/>
    </source>
</evidence>
<dbReference type="EMBL" id="NKYE01000023">
    <property type="protein sequence ID" value="OZM70199.1"/>
    <property type="molecule type" value="Genomic_DNA"/>
</dbReference>
<proteinExistence type="predicted"/>
<dbReference type="InterPro" id="IPR000524">
    <property type="entry name" value="Tscrpt_reg_HTH_GntR"/>
</dbReference>
<sequence>MRVVVDTERGVAPWRQVHEQITHAIASGALPPGSRLPAIRQLARDLALATGTVARAYRELETTGWVHTGRARGTVVTEQPRHPAPQDLLDRAAADFARTARELGADADAAVIAVRSAYRTSDVTGSTDD</sequence>
<accession>A0A263CW54</accession>
<protein>
    <submittedName>
        <fullName evidence="5">GntR family transcriptional regulator</fullName>
    </submittedName>
</protein>
<keyword evidence="3" id="KW-0804">Transcription</keyword>
<dbReference type="InParanoid" id="A0A263CW54"/>
<dbReference type="Pfam" id="PF00392">
    <property type="entry name" value="GntR"/>
    <property type="match status" value="1"/>
</dbReference>
<evidence type="ECO:0000256" key="2">
    <source>
        <dbReference type="ARBA" id="ARBA00023125"/>
    </source>
</evidence>
<evidence type="ECO:0000256" key="1">
    <source>
        <dbReference type="ARBA" id="ARBA00023015"/>
    </source>
</evidence>
<dbReference type="Proteomes" id="UP000242444">
    <property type="component" value="Unassembled WGS sequence"/>
</dbReference>
<evidence type="ECO:0000313" key="6">
    <source>
        <dbReference type="Proteomes" id="UP000242444"/>
    </source>
</evidence>
<dbReference type="PANTHER" id="PTHR38445">
    <property type="entry name" value="HTH-TYPE TRANSCRIPTIONAL REPRESSOR YTRA"/>
    <property type="match status" value="1"/>
</dbReference>
<dbReference type="GO" id="GO:0003700">
    <property type="term" value="F:DNA-binding transcription factor activity"/>
    <property type="evidence" value="ECO:0007669"/>
    <property type="project" value="InterPro"/>
</dbReference>
<dbReference type="GO" id="GO:0003677">
    <property type="term" value="F:DNA binding"/>
    <property type="evidence" value="ECO:0007669"/>
    <property type="project" value="UniProtKB-KW"/>
</dbReference>
<keyword evidence="6" id="KW-1185">Reference proteome</keyword>
<dbReference type="PANTHER" id="PTHR38445:SF9">
    <property type="entry name" value="HTH-TYPE TRANSCRIPTIONAL REPRESSOR YTRA"/>
    <property type="match status" value="1"/>
</dbReference>
<evidence type="ECO:0000256" key="3">
    <source>
        <dbReference type="ARBA" id="ARBA00023163"/>
    </source>
</evidence>
<keyword evidence="2" id="KW-0238">DNA-binding</keyword>